<dbReference type="Gene3D" id="3.40.50.10490">
    <property type="entry name" value="Glucose-6-phosphate isomerase like protein, domain 1"/>
    <property type="match status" value="1"/>
</dbReference>
<keyword evidence="3" id="KW-1185">Reference proteome</keyword>
<protein>
    <submittedName>
        <fullName evidence="2">SIS domain-containing protein</fullName>
    </submittedName>
</protein>
<dbReference type="InterPro" id="IPR035461">
    <property type="entry name" value="GmhA/DiaA"/>
</dbReference>
<accession>A0ABU8B143</accession>
<dbReference type="Proteomes" id="UP001310290">
    <property type="component" value="Unassembled WGS sequence"/>
</dbReference>
<reference evidence="2" key="1">
    <citation type="submission" date="2023-04" db="EMBL/GenBank/DDBJ databases">
        <title>Genomic diversity of scab-causing Streptomyces spp. in the province of Quebec, Canada.</title>
        <authorList>
            <person name="Biessy A."/>
            <person name="Cadieux M."/>
            <person name="Ciotola M."/>
            <person name="Filion M."/>
        </authorList>
    </citation>
    <scope>NUCLEOTIDE SEQUENCE</scope>
    <source>
        <strain evidence="2">B21-115</strain>
    </source>
</reference>
<dbReference type="PROSITE" id="PS51464">
    <property type="entry name" value="SIS"/>
    <property type="match status" value="1"/>
</dbReference>
<name>A0ABU8B143_9ACTN</name>
<organism evidence="2 3">
    <name type="scientific">Streptomyces bottropensis</name>
    <dbReference type="NCBI Taxonomy" id="42235"/>
    <lineage>
        <taxon>Bacteria</taxon>
        <taxon>Bacillati</taxon>
        <taxon>Actinomycetota</taxon>
        <taxon>Actinomycetes</taxon>
        <taxon>Kitasatosporales</taxon>
        <taxon>Streptomycetaceae</taxon>
        <taxon>Streptomyces</taxon>
    </lineage>
</organism>
<sequence>MSAAENTGFLYPFIEGDEQDADSLLADLASSARLKARESAALQQATLASCAEQIGAAGVAMAQRFASGGRMYTFGNGGSSTDAATFASLFAQPIAGRPLPALNLAADQAVVTALGNDVGFDLVFSRQIIAHASDRDIAVAMSTSGNSTDLMRGLTEASQRGLLTIGFAGYDGGQMAASPEVGFCFVVPSQSVHRIQESQAMLGCRLWTTVQRHLSTPTNTPGETP</sequence>
<dbReference type="InterPro" id="IPR046348">
    <property type="entry name" value="SIS_dom_sf"/>
</dbReference>
<feature type="domain" description="SIS" evidence="1">
    <location>
        <begin position="61"/>
        <end position="220"/>
    </location>
</feature>
<dbReference type="InterPro" id="IPR050099">
    <property type="entry name" value="SIS_GmhA/DiaA_subfam"/>
</dbReference>
<dbReference type="Pfam" id="PF13580">
    <property type="entry name" value="SIS_2"/>
    <property type="match status" value="1"/>
</dbReference>
<dbReference type="SUPFAM" id="SSF53697">
    <property type="entry name" value="SIS domain"/>
    <property type="match status" value="1"/>
</dbReference>
<dbReference type="GeneID" id="96268485"/>
<gene>
    <name evidence="2" type="ORF">QBA35_41730</name>
</gene>
<dbReference type="CDD" id="cd05006">
    <property type="entry name" value="SIS_GmhA"/>
    <property type="match status" value="1"/>
</dbReference>
<evidence type="ECO:0000313" key="3">
    <source>
        <dbReference type="Proteomes" id="UP001310290"/>
    </source>
</evidence>
<dbReference type="InterPro" id="IPR001347">
    <property type="entry name" value="SIS_dom"/>
</dbReference>
<comment type="caution">
    <text evidence="2">The sequence shown here is derived from an EMBL/GenBank/DDBJ whole genome shotgun (WGS) entry which is preliminary data.</text>
</comment>
<evidence type="ECO:0000259" key="1">
    <source>
        <dbReference type="PROSITE" id="PS51464"/>
    </source>
</evidence>
<evidence type="ECO:0000313" key="2">
    <source>
        <dbReference type="EMBL" id="MEH0639656.1"/>
    </source>
</evidence>
<dbReference type="EMBL" id="JARULZ010000003">
    <property type="protein sequence ID" value="MEH0639656.1"/>
    <property type="molecule type" value="Genomic_DNA"/>
</dbReference>
<dbReference type="RefSeq" id="WP_005476249.1">
    <property type="nucleotide sequence ID" value="NZ_JARULZ010000003.1"/>
</dbReference>
<proteinExistence type="predicted"/>
<dbReference type="PANTHER" id="PTHR30390">
    <property type="entry name" value="SEDOHEPTULOSE 7-PHOSPHATE ISOMERASE / DNAA INITIATOR-ASSOCIATING FACTOR FOR REPLICATION INITIATION"/>
    <property type="match status" value="1"/>
</dbReference>